<comment type="caution">
    <text evidence="2">The sequence shown here is derived from an EMBL/GenBank/DDBJ whole genome shotgun (WGS) entry which is preliminary data.</text>
</comment>
<organism evidence="2 3">
    <name type="scientific">Dryococelus australis</name>
    <dbReference type="NCBI Taxonomy" id="614101"/>
    <lineage>
        <taxon>Eukaryota</taxon>
        <taxon>Metazoa</taxon>
        <taxon>Ecdysozoa</taxon>
        <taxon>Arthropoda</taxon>
        <taxon>Hexapoda</taxon>
        <taxon>Insecta</taxon>
        <taxon>Pterygota</taxon>
        <taxon>Neoptera</taxon>
        <taxon>Polyneoptera</taxon>
        <taxon>Phasmatodea</taxon>
        <taxon>Verophasmatodea</taxon>
        <taxon>Anareolatae</taxon>
        <taxon>Phasmatidae</taxon>
        <taxon>Eurycanthinae</taxon>
        <taxon>Dryococelus</taxon>
    </lineage>
</organism>
<evidence type="ECO:0000313" key="3">
    <source>
        <dbReference type="Proteomes" id="UP001159363"/>
    </source>
</evidence>
<dbReference type="EMBL" id="JARBHB010000006">
    <property type="protein sequence ID" value="KAJ8880376.1"/>
    <property type="molecule type" value="Genomic_DNA"/>
</dbReference>
<keyword evidence="3" id="KW-1185">Reference proteome</keyword>
<proteinExistence type="predicted"/>
<sequence length="236" mass="26574">MFYSRKQNGVPISSPRIQEKALQLNITTNGDSGFTASNKIGDVAADEYLLATASLHCRRDGSCFERLPQALRWINHLLFWPVAMSQGKLIAAHCNWQVCKATSYEKYEHKFSPSLLQKSKQALDEHAPLHPPDMVLVNGDVKELFCHQILTFEETHLPFQTSNDDLILKLVHQILGCEDTLGKLPPKFDNNGLQEYNDNFIVFMIPDQHQPEESEGEDAPTDTSSHKDATNALELA</sequence>
<evidence type="ECO:0000313" key="2">
    <source>
        <dbReference type="EMBL" id="KAJ8880376.1"/>
    </source>
</evidence>
<gene>
    <name evidence="2" type="ORF">PR048_016845</name>
</gene>
<protein>
    <submittedName>
        <fullName evidence="2">Uncharacterized protein</fullName>
    </submittedName>
</protein>
<accession>A0ABQ9H7Y7</accession>
<feature type="region of interest" description="Disordered" evidence="1">
    <location>
        <begin position="210"/>
        <end position="236"/>
    </location>
</feature>
<dbReference type="Proteomes" id="UP001159363">
    <property type="component" value="Chromosome 5"/>
</dbReference>
<evidence type="ECO:0000256" key="1">
    <source>
        <dbReference type="SAM" id="MobiDB-lite"/>
    </source>
</evidence>
<reference evidence="2 3" key="1">
    <citation type="submission" date="2023-02" db="EMBL/GenBank/DDBJ databases">
        <title>LHISI_Scaffold_Assembly.</title>
        <authorList>
            <person name="Stuart O.P."/>
            <person name="Cleave R."/>
            <person name="Magrath M.J.L."/>
            <person name="Mikheyev A.S."/>
        </authorList>
    </citation>
    <scope>NUCLEOTIDE SEQUENCE [LARGE SCALE GENOMIC DNA]</scope>
    <source>
        <strain evidence="2">Daus_M_001</strain>
        <tissue evidence="2">Leg muscle</tissue>
    </source>
</reference>
<name>A0ABQ9H7Y7_9NEOP</name>